<dbReference type="PANTHER" id="PTHR43790">
    <property type="entry name" value="CARBOHYDRATE TRANSPORT ATP-BINDING PROTEIN MG119-RELATED"/>
    <property type="match status" value="1"/>
</dbReference>
<evidence type="ECO:0000259" key="9">
    <source>
        <dbReference type="PROSITE" id="PS50893"/>
    </source>
</evidence>
<evidence type="ECO:0000256" key="1">
    <source>
        <dbReference type="ARBA" id="ARBA00022448"/>
    </source>
</evidence>
<dbReference type="EMBL" id="JBHTEE010000001">
    <property type="protein sequence ID" value="MFC7603539.1"/>
    <property type="molecule type" value="Genomic_DNA"/>
</dbReference>
<keyword evidence="6 10" id="KW-0067">ATP-binding</keyword>
<evidence type="ECO:0000256" key="8">
    <source>
        <dbReference type="ARBA" id="ARBA00023136"/>
    </source>
</evidence>
<dbReference type="SUPFAM" id="SSF52540">
    <property type="entry name" value="P-loop containing nucleoside triphosphate hydrolases"/>
    <property type="match status" value="2"/>
</dbReference>
<keyword evidence="3" id="KW-0762">Sugar transport</keyword>
<name>A0ABW2T589_9ACTN</name>
<dbReference type="GO" id="GO:0005524">
    <property type="term" value="F:ATP binding"/>
    <property type="evidence" value="ECO:0007669"/>
    <property type="project" value="UniProtKB-KW"/>
</dbReference>
<evidence type="ECO:0000313" key="11">
    <source>
        <dbReference type="Proteomes" id="UP001596514"/>
    </source>
</evidence>
<evidence type="ECO:0000256" key="4">
    <source>
        <dbReference type="ARBA" id="ARBA00022737"/>
    </source>
</evidence>
<feature type="domain" description="ABC transporter" evidence="9">
    <location>
        <begin position="270"/>
        <end position="512"/>
    </location>
</feature>
<keyword evidence="1" id="KW-0813">Transport</keyword>
<comment type="caution">
    <text evidence="10">The sequence shown here is derived from an EMBL/GenBank/DDBJ whole genome shotgun (WGS) entry which is preliminary data.</text>
</comment>
<protein>
    <submittedName>
        <fullName evidence="10">Sugar ABC transporter ATP-binding protein</fullName>
    </submittedName>
</protein>
<proteinExistence type="predicted"/>
<evidence type="ECO:0000256" key="3">
    <source>
        <dbReference type="ARBA" id="ARBA00022597"/>
    </source>
</evidence>
<sequence>MKTAATRVLSARAVTKVYGGTHALRGVDLDIAAGRVTALFGKNGAGTSTLLKILSGVERPTTGHVELDGKPVRFLSPRDAVDRGISVIPQKPSLCPNLSIQDNLFLAREICGGPWVIDRSAQRATSAATLHSLGEDLDPDRLVGDLSPARQQIVEIARALIQEARVLLMDEPTSMLTSPEIEALFRVIGGLTASGVAVAYASHRPDRALRIADDVAILRDGRLVAASNAKALDIRRIMEQMAGRAPDSLSPHHIPLAEKEPPPREELLTLRGLSVADPANPGHLAIDDLSLTVREGEIVGIYGLMDSGLTELLEALAGRIPSQSGDVLLSGIPLENASIRDRVGRGLVLVPRDRRRDGLVQTMSLGENLSLAGLDRFVRRLFVSRKRELDAVDRMISGITLRTDDAGTPVESLSGGDQQKVVIGRALLTDPLVLLVDEPSRGVDTDAKADIFQLLAARARHGLAVLFTTSDVEEALRVPDRLLVLTRGVVTGDFRRGATTREELMSVLDGATIGHAEGGAN</sequence>
<dbReference type="Proteomes" id="UP001596514">
    <property type="component" value="Unassembled WGS sequence"/>
</dbReference>
<dbReference type="SMART" id="SM00382">
    <property type="entry name" value="AAA"/>
    <property type="match status" value="2"/>
</dbReference>
<reference evidence="11" key="1">
    <citation type="journal article" date="2019" name="Int. J. Syst. Evol. Microbiol.">
        <title>The Global Catalogue of Microorganisms (GCM) 10K type strain sequencing project: providing services to taxonomists for standard genome sequencing and annotation.</title>
        <authorList>
            <consortium name="The Broad Institute Genomics Platform"/>
            <consortium name="The Broad Institute Genome Sequencing Center for Infectious Disease"/>
            <person name="Wu L."/>
            <person name="Ma J."/>
        </authorList>
    </citation>
    <scope>NUCLEOTIDE SEQUENCE [LARGE SCALE GENOMIC DNA]</scope>
    <source>
        <strain evidence="11">JCM 10083</strain>
    </source>
</reference>
<keyword evidence="4" id="KW-0677">Repeat</keyword>
<keyword evidence="2" id="KW-1003">Cell membrane</keyword>
<dbReference type="InterPro" id="IPR003439">
    <property type="entry name" value="ABC_transporter-like_ATP-bd"/>
</dbReference>
<organism evidence="10 11">
    <name type="scientific">Streptosporangium amethystogenes subsp. fukuiense</name>
    <dbReference type="NCBI Taxonomy" id="698418"/>
    <lineage>
        <taxon>Bacteria</taxon>
        <taxon>Bacillati</taxon>
        <taxon>Actinomycetota</taxon>
        <taxon>Actinomycetes</taxon>
        <taxon>Streptosporangiales</taxon>
        <taxon>Streptosporangiaceae</taxon>
        <taxon>Streptosporangium</taxon>
    </lineage>
</organism>
<dbReference type="CDD" id="cd03216">
    <property type="entry name" value="ABC_Carb_Monos_I"/>
    <property type="match status" value="1"/>
</dbReference>
<dbReference type="PROSITE" id="PS50893">
    <property type="entry name" value="ABC_TRANSPORTER_2"/>
    <property type="match status" value="2"/>
</dbReference>
<dbReference type="InterPro" id="IPR050107">
    <property type="entry name" value="ABC_carbohydrate_import_ATPase"/>
</dbReference>
<feature type="domain" description="ABC transporter" evidence="9">
    <location>
        <begin position="9"/>
        <end position="245"/>
    </location>
</feature>
<evidence type="ECO:0000256" key="2">
    <source>
        <dbReference type="ARBA" id="ARBA00022475"/>
    </source>
</evidence>
<keyword evidence="5" id="KW-0547">Nucleotide-binding</keyword>
<keyword evidence="7" id="KW-1278">Translocase</keyword>
<evidence type="ECO:0000256" key="6">
    <source>
        <dbReference type="ARBA" id="ARBA00022840"/>
    </source>
</evidence>
<dbReference type="PANTHER" id="PTHR43790:SF3">
    <property type="entry name" value="D-ALLOSE IMPORT ATP-BINDING PROTEIN ALSA-RELATED"/>
    <property type="match status" value="1"/>
</dbReference>
<dbReference type="RefSeq" id="WP_343968404.1">
    <property type="nucleotide sequence ID" value="NZ_BAAAGK010000065.1"/>
</dbReference>
<evidence type="ECO:0000256" key="5">
    <source>
        <dbReference type="ARBA" id="ARBA00022741"/>
    </source>
</evidence>
<dbReference type="InterPro" id="IPR027417">
    <property type="entry name" value="P-loop_NTPase"/>
</dbReference>
<dbReference type="CDD" id="cd03215">
    <property type="entry name" value="ABC_Carb_Monos_II"/>
    <property type="match status" value="1"/>
</dbReference>
<keyword evidence="8" id="KW-0472">Membrane</keyword>
<accession>A0ABW2T589</accession>
<evidence type="ECO:0000313" key="10">
    <source>
        <dbReference type="EMBL" id="MFC7603539.1"/>
    </source>
</evidence>
<dbReference type="Pfam" id="PF00005">
    <property type="entry name" value="ABC_tran"/>
    <property type="match status" value="2"/>
</dbReference>
<keyword evidence="11" id="KW-1185">Reference proteome</keyword>
<gene>
    <name evidence="10" type="ORF">ACFQVD_25840</name>
</gene>
<dbReference type="InterPro" id="IPR017871">
    <property type="entry name" value="ABC_transporter-like_CS"/>
</dbReference>
<dbReference type="PROSITE" id="PS00211">
    <property type="entry name" value="ABC_TRANSPORTER_1"/>
    <property type="match status" value="1"/>
</dbReference>
<evidence type="ECO:0000256" key="7">
    <source>
        <dbReference type="ARBA" id="ARBA00022967"/>
    </source>
</evidence>
<dbReference type="InterPro" id="IPR003593">
    <property type="entry name" value="AAA+_ATPase"/>
</dbReference>
<dbReference type="Gene3D" id="3.40.50.300">
    <property type="entry name" value="P-loop containing nucleotide triphosphate hydrolases"/>
    <property type="match status" value="2"/>
</dbReference>